<evidence type="ECO:0000313" key="1">
    <source>
        <dbReference type="EnsemblPlants" id="AVESA.00010b.r2.3DG0523310.1.CDS"/>
    </source>
</evidence>
<evidence type="ECO:0000313" key="2">
    <source>
        <dbReference type="Proteomes" id="UP001732700"/>
    </source>
</evidence>
<protein>
    <submittedName>
        <fullName evidence="1">Uncharacterized protein</fullName>
    </submittedName>
</protein>
<proteinExistence type="predicted"/>
<dbReference type="Proteomes" id="UP001732700">
    <property type="component" value="Chromosome 3D"/>
</dbReference>
<accession>A0ACD5VXL4</accession>
<reference evidence="1" key="2">
    <citation type="submission" date="2025-09" db="UniProtKB">
        <authorList>
            <consortium name="EnsemblPlants"/>
        </authorList>
    </citation>
    <scope>IDENTIFICATION</scope>
</reference>
<keyword evidence="2" id="KW-1185">Reference proteome</keyword>
<organism evidence="1 2">
    <name type="scientific">Avena sativa</name>
    <name type="common">Oat</name>
    <dbReference type="NCBI Taxonomy" id="4498"/>
    <lineage>
        <taxon>Eukaryota</taxon>
        <taxon>Viridiplantae</taxon>
        <taxon>Streptophyta</taxon>
        <taxon>Embryophyta</taxon>
        <taxon>Tracheophyta</taxon>
        <taxon>Spermatophyta</taxon>
        <taxon>Magnoliopsida</taxon>
        <taxon>Liliopsida</taxon>
        <taxon>Poales</taxon>
        <taxon>Poaceae</taxon>
        <taxon>BOP clade</taxon>
        <taxon>Pooideae</taxon>
        <taxon>Poodae</taxon>
        <taxon>Poeae</taxon>
        <taxon>Poeae Chloroplast Group 1 (Aveneae type)</taxon>
        <taxon>Aveninae</taxon>
        <taxon>Avena</taxon>
    </lineage>
</organism>
<dbReference type="EnsemblPlants" id="AVESA.00010b.r2.3DG0523310.1">
    <property type="protein sequence ID" value="AVESA.00010b.r2.3DG0523310.1.CDS"/>
    <property type="gene ID" value="AVESA.00010b.r2.3DG0523310"/>
</dbReference>
<sequence>MSAPVPSQDQEADDDVPLPAAAAAVLPVPVPAAGEIPVPPVPAAGEVQAVDREILEADLILLPVEDNLFARVFILPNPMAARYVYAVLFASWMTMVAFMPEIELPRFERSGCDGSLDCITADAVLRATMALAIFFFIMFLSTVNTMKRYELRNFWHCQSWTTKAAIFVVGSGFSLYAPSSSIQLYGMVAHLGAWLFLVIQFFTVTRFIMWANTWCRVEFNHKIWAQMTYGLLPLSAAPVVLYLGSFLGLGFMYYWYAPYQEPTTFIYISVAMSVICLISCVRKVSGGYLAPGLMMAYVVLMCWTVIRSEPHMETSNKKTKHTADWQNILSLVIAVVVIITSTCTVGKDSKCIKFSYTPELGDDVPYGYGFFHLVFASGAMYIGMLFTGWNPHRTMEKWTVDFGWENTRVRATSGLAVAICYILMLVSQELWDLMLSPDIKFYAY</sequence>
<reference evidence="1" key="1">
    <citation type="submission" date="2021-05" db="EMBL/GenBank/DDBJ databases">
        <authorList>
            <person name="Scholz U."/>
            <person name="Mascher M."/>
            <person name="Fiebig A."/>
        </authorList>
    </citation>
    <scope>NUCLEOTIDE SEQUENCE [LARGE SCALE GENOMIC DNA]</scope>
</reference>
<name>A0ACD5VXL4_AVESA</name>